<dbReference type="CDD" id="cd17035">
    <property type="entry name" value="T3SC_IB_Spa15-like"/>
    <property type="match status" value="1"/>
</dbReference>
<evidence type="ECO:0000313" key="2">
    <source>
        <dbReference type="Proteomes" id="UP000237839"/>
    </source>
</evidence>
<protein>
    <submittedName>
        <fullName evidence="1">Invasion protein B family</fullName>
    </submittedName>
</protein>
<evidence type="ECO:0000313" key="1">
    <source>
        <dbReference type="EMBL" id="PRC93859.1"/>
    </source>
</evidence>
<gene>
    <name evidence="1" type="ORF">S2091_1468</name>
</gene>
<proteinExistence type="predicted"/>
<dbReference type="Proteomes" id="UP000237839">
    <property type="component" value="Unassembled WGS sequence"/>
</dbReference>
<dbReference type="SUPFAM" id="SSF69635">
    <property type="entry name" value="Type III secretory system chaperone-like"/>
    <property type="match status" value="1"/>
</dbReference>
<organism evidence="1 2">
    <name type="scientific">Solimicrobium silvestre</name>
    <dbReference type="NCBI Taxonomy" id="2099400"/>
    <lineage>
        <taxon>Bacteria</taxon>
        <taxon>Pseudomonadati</taxon>
        <taxon>Pseudomonadota</taxon>
        <taxon>Betaproteobacteria</taxon>
        <taxon>Burkholderiales</taxon>
        <taxon>Oxalobacteraceae</taxon>
        <taxon>Solimicrobium</taxon>
    </lineage>
</organism>
<dbReference type="Pfam" id="PF03519">
    <property type="entry name" value="Invas_SpaK"/>
    <property type="match status" value="1"/>
</dbReference>
<reference evidence="1 2" key="1">
    <citation type="submission" date="2018-02" db="EMBL/GenBank/DDBJ databases">
        <title>Solimicrobium silvestre gen. nov., sp. nov., isolated from alpine forest soil.</title>
        <authorList>
            <person name="Margesin R."/>
            <person name="Albuquerque L."/>
            <person name="Zhang D.-C."/>
            <person name="Froufe H.J.C."/>
            <person name="Severino R."/>
            <person name="Roxo I."/>
            <person name="Egas C."/>
            <person name="Da Costa M.S."/>
        </authorList>
    </citation>
    <scope>NUCLEOTIDE SEQUENCE [LARGE SCALE GENOMIC DNA]</scope>
    <source>
        <strain evidence="1 2">S20-91</strain>
    </source>
</reference>
<keyword evidence="2" id="KW-1185">Reference proteome</keyword>
<dbReference type="InterPro" id="IPR003065">
    <property type="entry name" value="Invas_SpaK"/>
</dbReference>
<dbReference type="PRINTS" id="PR01305">
    <property type="entry name" value="SSPAKPROTEIN"/>
</dbReference>
<dbReference type="RefSeq" id="WP_105531139.1">
    <property type="nucleotide sequence ID" value="NZ_PUGF01000005.1"/>
</dbReference>
<accession>A0A2S9H1K4</accession>
<dbReference type="AlphaFoldDB" id="A0A2S9H1K4"/>
<dbReference type="OrthoDB" id="8588812at2"/>
<sequence length="135" mass="15329">MHQHDLGELVKRALVRSGCEPSLIRQLDHHATIQIDLIDAPALYVGRMGEQVVIWSDLCEFYDGILRRNSDALLHELMSGFPYSRNQQLVLRESDGQLQVYADVASECLDDVAAMSEALNAFFESQTRLLEIIRQ</sequence>
<dbReference type="Gene3D" id="3.30.1460.10">
    <property type="match status" value="1"/>
</dbReference>
<dbReference type="EMBL" id="PUGF01000005">
    <property type="protein sequence ID" value="PRC93859.1"/>
    <property type="molecule type" value="Genomic_DNA"/>
</dbReference>
<comment type="caution">
    <text evidence="1">The sequence shown here is derived from an EMBL/GenBank/DDBJ whole genome shotgun (WGS) entry which is preliminary data.</text>
</comment>
<name>A0A2S9H1K4_9BURK</name>